<dbReference type="InterPro" id="IPR027417">
    <property type="entry name" value="P-loop_NTPase"/>
</dbReference>
<dbReference type="InterPro" id="IPR003395">
    <property type="entry name" value="RecF/RecN/SMC_N"/>
</dbReference>
<dbReference type="Proteomes" id="UP000018838">
    <property type="component" value="Chromosome"/>
</dbReference>
<name>W0BBY4_9GAMM</name>
<reference evidence="3 4" key="1">
    <citation type="journal article" date="2013" name="Int. J. Med. Microbiol.">
        <title>Legionella oakridgensis ATCC 33761 genome sequence and phenotypic characterization reveals its replication capacity in amoebae.</title>
        <authorList>
            <person name="Brzuszkiewicz E."/>
            <person name="Schulz T."/>
            <person name="Rydzewski K."/>
            <person name="Daniel R."/>
            <person name="Gillmaier N."/>
            <person name="Dittmann C."/>
            <person name="Holland G."/>
            <person name="Schunder E."/>
            <person name="Lautner M."/>
            <person name="Eisenreich W."/>
            <person name="Luck C."/>
            <person name="Heuner K."/>
        </authorList>
    </citation>
    <scope>NUCLEOTIDE SEQUENCE [LARGE SCALE GENOMIC DNA]</scope>
    <source>
        <strain>OR-10</strain>
        <strain evidence="4">ATCC 33761</strain>
    </source>
</reference>
<evidence type="ECO:0000313" key="3">
    <source>
        <dbReference type="EMBL" id="AHE66137.1"/>
    </source>
</evidence>
<dbReference type="CDD" id="cd03278">
    <property type="entry name" value="ABC_SMC_barmotin"/>
    <property type="match status" value="1"/>
</dbReference>
<dbReference type="EMBL" id="CP004006">
    <property type="protein sequence ID" value="AHE66137.1"/>
    <property type="molecule type" value="Genomic_DNA"/>
</dbReference>
<protein>
    <submittedName>
        <fullName evidence="3">RecF/RecN/SMC N terminal domain protein</fullName>
    </submittedName>
</protein>
<gene>
    <name evidence="3" type="ORF">Loa_00567</name>
</gene>
<keyword evidence="1" id="KW-0175">Coiled coil</keyword>
<dbReference type="PATRIC" id="fig|1268635.3.peg.556"/>
<dbReference type="Pfam" id="PF02463">
    <property type="entry name" value="SMC_N"/>
    <property type="match status" value="1"/>
</dbReference>
<feature type="domain" description="RecF/RecN/SMC N-terminal" evidence="2">
    <location>
        <begin position="81"/>
        <end position="330"/>
    </location>
</feature>
<evidence type="ECO:0000313" key="4">
    <source>
        <dbReference type="Proteomes" id="UP000018838"/>
    </source>
</evidence>
<dbReference type="eggNOG" id="COG1196">
    <property type="taxonomic scope" value="Bacteria"/>
</dbReference>
<dbReference type="PANTHER" id="PTHR43977">
    <property type="entry name" value="STRUCTURAL MAINTENANCE OF CHROMOSOMES PROTEIN 3"/>
    <property type="match status" value="1"/>
</dbReference>
<dbReference type="SUPFAM" id="SSF52540">
    <property type="entry name" value="P-loop containing nucleoside triphosphate hydrolases"/>
    <property type="match status" value="1"/>
</dbReference>
<sequence>MQREVLRIDTLQQRLESLSARCLEMDSAGDDHKRLLEQTVLRHHEFDEQLSKRRQKVEELQVKNNHLAQFGRNLEQQIKTIQETIQHQQMQEQALSIHADNMIESLSELNTQPEDLLNNLPVNLTLEERERDLLEVSDKISRLGAVNLIAIEEYETELQRKLYLDKQHQDLMEALTTLELAIAKMDKETQQRLQETFEQINASFQSLFPRLFGGGRATLQWTCDNLLEAGILIMAQPPGKRNSTIHMLSGGEKAMTAVALIFAIFQLNPAPFCMLDEVDAPLDDVNVRRFCELVKEMSQWIQFLFITHNKNTMELAEHLIGVTMREPGVSRIVAVDVEQALSMNRS</sequence>
<accession>W0BBY4</accession>
<evidence type="ECO:0000259" key="2">
    <source>
        <dbReference type="Pfam" id="PF02463"/>
    </source>
</evidence>
<proteinExistence type="predicted"/>
<dbReference type="HOGENOM" id="CLU_001042_7_0_6"/>
<keyword evidence="4" id="KW-1185">Reference proteome</keyword>
<dbReference type="AlphaFoldDB" id="W0BBY4"/>
<dbReference type="STRING" id="1268635.Loa_00567"/>
<dbReference type="RefSeq" id="WP_238551303.1">
    <property type="nucleotide sequence ID" value="NZ_CP004006.1"/>
</dbReference>
<dbReference type="KEGG" id="lok:Loa_00567"/>
<evidence type="ECO:0000256" key="1">
    <source>
        <dbReference type="SAM" id="Coils"/>
    </source>
</evidence>
<organism evidence="3 4">
    <name type="scientific">Legionella oakridgensis ATCC 33761 = DSM 21215</name>
    <dbReference type="NCBI Taxonomy" id="1268635"/>
    <lineage>
        <taxon>Bacteria</taxon>
        <taxon>Pseudomonadati</taxon>
        <taxon>Pseudomonadota</taxon>
        <taxon>Gammaproteobacteria</taxon>
        <taxon>Legionellales</taxon>
        <taxon>Legionellaceae</taxon>
        <taxon>Legionella</taxon>
    </lineage>
</organism>
<feature type="coiled-coil region" evidence="1">
    <location>
        <begin position="1"/>
        <end position="28"/>
    </location>
</feature>
<dbReference type="Gene3D" id="3.40.50.300">
    <property type="entry name" value="P-loop containing nucleotide triphosphate hydrolases"/>
    <property type="match status" value="1"/>
</dbReference>